<comment type="caution">
    <text evidence="1">The sequence shown here is derived from an EMBL/GenBank/DDBJ whole genome shotgun (WGS) entry which is preliminary data.</text>
</comment>
<sequence length="71" mass="8274">MSDCAFSEIPRLSGYGQFSCDHLEPLGEFFRASQREKMWPICPQKKQKAGNVWYWIEVFTFPVPGMSTIMH</sequence>
<dbReference type="EMBL" id="CM044708">
    <property type="protein sequence ID" value="KAI5650299.1"/>
    <property type="molecule type" value="Genomic_DNA"/>
</dbReference>
<gene>
    <name evidence="1" type="ORF">M9H77_36304</name>
</gene>
<keyword evidence="2" id="KW-1185">Reference proteome</keyword>
<reference evidence="2" key="1">
    <citation type="journal article" date="2023" name="Nat. Plants">
        <title>Single-cell RNA sequencing provides a high-resolution roadmap for understanding the multicellular compartmentation of specialized metabolism.</title>
        <authorList>
            <person name="Sun S."/>
            <person name="Shen X."/>
            <person name="Li Y."/>
            <person name="Li Y."/>
            <person name="Wang S."/>
            <person name="Li R."/>
            <person name="Zhang H."/>
            <person name="Shen G."/>
            <person name="Guo B."/>
            <person name="Wei J."/>
            <person name="Xu J."/>
            <person name="St-Pierre B."/>
            <person name="Chen S."/>
            <person name="Sun C."/>
        </authorList>
    </citation>
    <scope>NUCLEOTIDE SEQUENCE [LARGE SCALE GENOMIC DNA]</scope>
</reference>
<name>A0ACB9ZRG4_CATRO</name>
<protein>
    <submittedName>
        <fullName evidence="1">Uncharacterized protein</fullName>
    </submittedName>
</protein>
<organism evidence="1 2">
    <name type="scientific">Catharanthus roseus</name>
    <name type="common">Madagascar periwinkle</name>
    <name type="synonym">Vinca rosea</name>
    <dbReference type="NCBI Taxonomy" id="4058"/>
    <lineage>
        <taxon>Eukaryota</taxon>
        <taxon>Viridiplantae</taxon>
        <taxon>Streptophyta</taxon>
        <taxon>Embryophyta</taxon>
        <taxon>Tracheophyta</taxon>
        <taxon>Spermatophyta</taxon>
        <taxon>Magnoliopsida</taxon>
        <taxon>eudicotyledons</taxon>
        <taxon>Gunneridae</taxon>
        <taxon>Pentapetalae</taxon>
        <taxon>asterids</taxon>
        <taxon>lamiids</taxon>
        <taxon>Gentianales</taxon>
        <taxon>Apocynaceae</taxon>
        <taxon>Rauvolfioideae</taxon>
        <taxon>Vinceae</taxon>
        <taxon>Catharanthinae</taxon>
        <taxon>Catharanthus</taxon>
    </lineage>
</organism>
<evidence type="ECO:0000313" key="1">
    <source>
        <dbReference type="EMBL" id="KAI5650299.1"/>
    </source>
</evidence>
<evidence type="ECO:0000313" key="2">
    <source>
        <dbReference type="Proteomes" id="UP001060085"/>
    </source>
</evidence>
<dbReference type="Proteomes" id="UP001060085">
    <property type="component" value="Linkage Group LG08"/>
</dbReference>
<accession>A0ACB9ZRG4</accession>
<proteinExistence type="predicted"/>